<keyword evidence="3" id="KW-1185">Reference proteome</keyword>
<dbReference type="Proteomes" id="UP000011689">
    <property type="component" value="Unassembled WGS sequence"/>
</dbReference>
<sequence>MAVSFATAVPCFDRSVTSYVPGETESRSPVIDSTLMSGPVETNSDGDSGDAYVLIVIGVGPVSVVVRLSVIVALLAVLFRFRLSDDTL</sequence>
<keyword evidence="1" id="KW-0472">Membrane</keyword>
<gene>
    <name evidence="2" type="ORF">C467_02323</name>
</gene>
<reference evidence="2 3" key="1">
    <citation type="journal article" date="2014" name="PLoS Genet.">
        <title>Phylogenetically driven sequencing of extremely halophilic archaea reveals strategies for static and dynamic osmo-response.</title>
        <authorList>
            <person name="Becker E.A."/>
            <person name="Seitzer P.M."/>
            <person name="Tritt A."/>
            <person name="Larsen D."/>
            <person name="Krusor M."/>
            <person name="Yao A.I."/>
            <person name="Wu D."/>
            <person name="Madern D."/>
            <person name="Eisen J.A."/>
            <person name="Darling A.E."/>
            <person name="Facciotti M.T."/>
        </authorList>
    </citation>
    <scope>NUCLEOTIDE SEQUENCE [LARGE SCALE GENOMIC DNA]</scope>
    <source>
        <strain evidence="2 3">ATCC 700873</strain>
    </source>
</reference>
<accession>M0FMT3</accession>
<organism evidence="2 3">
    <name type="scientific">Halorubrum hochstenium ATCC 700873</name>
    <dbReference type="NCBI Taxonomy" id="1227481"/>
    <lineage>
        <taxon>Archaea</taxon>
        <taxon>Methanobacteriati</taxon>
        <taxon>Methanobacteriota</taxon>
        <taxon>Stenosarchaea group</taxon>
        <taxon>Halobacteria</taxon>
        <taxon>Halobacteriales</taxon>
        <taxon>Haloferacaceae</taxon>
        <taxon>Halorubrum</taxon>
    </lineage>
</organism>
<evidence type="ECO:0000256" key="1">
    <source>
        <dbReference type="SAM" id="Phobius"/>
    </source>
</evidence>
<evidence type="ECO:0000313" key="3">
    <source>
        <dbReference type="Proteomes" id="UP000011689"/>
    </source>
</evidence>
<dbReference type="AlphaFoldDB" id="M0FMT3"/>
<evidence type="ECO:0000313" key="2">
    <source>
        <dbReference type="EMBL" id="ELZ60603.1"/>
    </source>
</evidence>
<keyword evidence="1" id="KW-0812">Transmembrane</keyword>
<feature type="transmembrane region" description="Helical" evidence="1">
    <location>
        <begin position="51"/>
        <end position="79"/>
    </location>
</feature>
<protein>
    <submittedName>
        <fullName evidence="2">Uncharacterized protein</fullName>
    </submittedName>
</protein>
<dbReference type="EMBL" id="AOJO01000011">
    <property type="protein sequence ID" value="ELZ60603.1"/>
    <property type="molecule type" value="Genomic_DNA"/>
</dbReference>
<keyword evidence="1" id="KW-1133">Transmembrane helix</keyword>
<dbReference type="STRING" id="1227481.C467_02323"/>
<proteinExistence type="predicted"/>
<name>M0FMT3_9EURY</name>
<comment type="caution">
    <text evidence="2">The sequence shown here is derived from an EMBL/GenBank/DDBJ whole genome shotgun (WGS) entry which is preliminary data.</text>
</comment>